<dbReference type="InterPro" id="IPR029044">
    <property type="entry name" value="Nucleotide-diphossugar_trans"/>
</dbReference>
<dbReference type="RefSeq" id="XP_030649102.1">
    <property type="nucleotide sequence ID" value="XM_030793242.1"/>
</dbReference>
<dbReference type="AlphaFoldDB" id="A0A6J2WY49"/>
<evidence type="ECO:0000259" key="1">
    <source>
        <dbReference type="Pfam" id="PF00535"/>
    </source>
</evidence>
<feature type="domain" description="Glycosyltransferase 2-like" evidence="1">
    <location>
        <begin position="491"/>
        <end position="620"/>
    </location>
</feature>
<dbReference type="CDD" id="cd00761">
    <property type="entry name" value="Glyco_tranf_GTA_type"/>
    <property type="match status" value="1"/>
</dbReference>
<dbReference type="PANTHER" id="PTHR15046:SF2">
    <property type="entry name" value="BETA-1,4 N-ACETYLGALACTOSAMINYLTRANSFERASE 2"/>
    <property type="match status" value="1"/>
</dbReference>
<dbReference type="PANTHER" id="PTHR15046">
    <property type="entry name" value="GLYCO_TRANS_2-LIKE DOMAIN-CONTAINING PROTEIN"/>
    <property type="match status" value="1"/>
</dbReference>
<evidence type="ECO:0000313" key="3">
    <source>
        <dbReference type="RefSeq" id="XP_030649102.1"/>
    </source>
</evidence>
<dbReference type="GO" id="GO:0008376">
    <property type="term" value="F:acetylgalactosaminyltransferase activity"/>
    <property type="evidence" value="ECO:0007669"/>
    <property type="project" value="TreeGrafter"/>
</dbReference>
<evidence type="ECO:0000313" key="2">
    <source>
        <dbReference type="Proteomes" id="UP000504632"/>
    </source>
</evidence>
<dbReference type="InterPro" id="IPR001173">
    <property type="entry name" value="Glyco_trans_2-like"/>
</dbReference>
<dbReference type="Proteomes" id="UP000504632">
    <property type="component" value="Chromosome 16"/>
</dbReference>
<proteinExistence type="predicted"/>
<keyword evidence="2" id="KW-1185">Reference proteome</keyword>
<reference evidence="3" key="1">
    <citation type="submission" date="2025-08" db="UniProtKB">
        <authorList>
            <consortium name="RefSeq"/>
        </authorList>
    </citation>
    <scope>IDENTIFICATION</scope>
</reference>
<accession>A0A6J2WY49</accession>
<name>A0A6J2WY49_CHACN</name>
<organism evidence="2 3">
    <name type="scientific">Chanos chanos</name>
    <name type="common">Milkfish</name>
    <name type="synonym">Mugil chanos</name>
    <dbReference type="NCBI Taxonomy" id="29144"/>
    <lineage>
        <taxon>Eukaryota</taxon>
        <taxon>Metazoa</taxon>
        <taxon>Chordata</taxon>
        <taxon>Craniata</taxon>
        <taxon>Vertebrata</taxon>
        <taxon>Euteleostomi</taxon>
        <taxon>Actinopterygii</taxon>
        <taxon>Neopterygii</taxon>
        <taxon>Teleostei</taxon>
        <taxon>Ostariophysi</taxon>
        <taxon>Gonorynchiformes</taxon>
        <taxon>Chanidae</taxon>
        <taxon>Chanos</taxon>
    </lineage>
</organism>
<dbReference type="OrthoDB" id="2139606at2759"/>
<dbReference type="GO" id="GO:0006047">
    <property type="term" value="P:UDP-N-acetylglucosamine metabolic process"/>
    <property type="evidence" value="ECO:0007669"/>
    <property type="project" value="TreeGrafter"/>
</dbReference>
<dbReference type="GO" id="GO:0019276">
    <property type="term" value="P:UDP-N-acetylgalactosamine metabolic process"/>
    <property type="evidence" value="ECO:0007669"/>
    <property type="project" value="TreeGrafter"/>
</dbReference>
<dbReference type="Pfam" id="PF00535">
    <property type="entry name" value="Glycos_transf_2"/>
    <property type="match status" value="1"/>
</dbReference>
<sequence length="727" mass="81750">MSQALDSLLNEIRSADDAKIMQAAASNLSYSNSQPRKSSYGPAPKMPVKLSPHVKSCPFCKQAGHPSNAHDLSTSKLLPEQDRKFMLKARQIVFVLYDDTEDTFTHHEDQHSQSLRSLTLPASSRFLSGRGNPTCILLYCIVFHFDGLVVENLNVDILAGTPFMSSNDISVPPAKRLVIIVHLHPVAPADHELIRLKHIDRLRNHPYSEKSKALREKGLWCELRQFAGSQLRDFTYRVKKSDCYKVPVACLDSSRGGSDNAPPFHAGDTMPSSLALSFDQQEALQNLLFDPGVASFPTSKNQMGSFNHTSCSCTGKSVVLKNIIPEDQLDEVLKRRAEEYRKQQNRTNTNLDVLLMAPSNSPLQYPIYGFTVEPLTKSLIPGLAVHAGTRELYKVFLSVSYGNLLVDGATETDLVVGQGQNVLNISTTCVGRLNQLLSQVSYTSTIYHINTRDLANFTFEDHTVTFPIIIRRSSMPVLYDPGTDINTQVTVATKTFLRYKELNVLIESIRKYYKDIKIIIADDSLNPERVIGSNIEHYIMPPAQGWFAGRNLAVSQVTTKYFLWVDDDFQFNSETKIESFVEVMEAVPELDIQVGGAVNNNQFYFKLVYESGDMEEGGCLSRVFNTTHQALPSYPHCSLVDVNFFLARTDSVRRVGFDPVLKRVAHSEFFMDGLGELLVASCGNIKIGHQAQVNHNTYSEYRTQKKTDERRKLAHHFFKNHLKCVEY</sequence>
<dbReference type="Gene3D" id="3.90.550.10">
    <property type="entry name" value="Spore Coat Polysaccharide Biosynthesis Protein SpsA, Chain A"/>
    <property type="match status" value="1"/>
</dbReference>
<protein>
    <submittedName>
        <fullName evidence="3">Beta-1,4 N-acetylgalactosaminyltransferase 2-like</fullName>
    </submittedName>
</protein>
<dbReference type="SUPFAM" id="SSF53448">
    <property type="entry name" value="Nucleotide-diphospho-sugar transferases"/>
    <property type="match status" value="1"/>
</dbReference>
<dbReference type="InParanoid" id="A0A6J2WY49"/>
<gene>
    <name evidence="3" type="primary">LOC115829181</name>
</gene>
<dbReference type="GeneID" id="115829181"/>